<dbReference type="EMBL" id="JAAKYA010000021">
    <property type="protein sequence ID" value="NGO38524.1"/>
    <property type="molecule type" value="Genomic_DNA"/>
</dbReference>
<evidence type="ECO:0000313" key="3">
    <source>
        <dbReference type="EMBL" id="NGO38524.1"/>
    </source>
</evidence>
<feature type="chain" id="PRO_5026889656" evidence="1">
    <location>
        <begin position="36"/>
        <end position="472"/>
    </location>
</feature>
<dbReference type="Gene3D" id="2.40.160.100">
    <property type="match status" value="1"/>
</dbReference>
<organism evidence="3 4">
    <name type="scientific">Limisphaera ngatamarikiensis</name>
    <dbReference type="NCBI Taxonomy" id="1324935"/>
    <lineage>
        <taxon>Bacteria</taxon>
        <taxon>Pseudomonadati</taxon>
        <taxon>Verrucomicrobiota</taxon>
        <taxon>Verrucomicrobiia</taxon>
        <taxon>Limisphaerales</taxon>
        <taxon>Limisphaeraceae</taxon>
        <taxon>Limisphaera</taxon>
    </lineage>
</organism>
<name>A0A6M1RSV1_9BACT</name>
<comment type="caution">
    <text evidence="3">The sequence shown here is derived from an EMBL/GenBank/DDBJ whole genome shotgun (WGS) entry which is preliminary data.</text>
</comment>
<dbReference type="InterPro" id="IPR053728">
    <property type="entry name" value="Alginate_Permeability_Chnl"/>
</dbReference>
<protein>
    <submittedName>
        <fullName evidence="3">Alginate export family protein</fullName>
    </submittedName>
</protein>
<feature type="domain" description="Alginate export" evidence="2">
    <location>
        <begin position="87"/>
        <end position="453"/>
    </location>
</feature>
<reference evidence="3 4" key="1">
    <citation type="submission" date="2020-02" db="EMBL/GenBank/DDBJ databases">
        <title>Draft genome sequence of Limisphaera ngatamarikiensis NGM72.4T, a thermophilic Verrucomicrobia grouped in subdivision 3.</title>
        <authorList>
            <person name="Carere C.R."/>
            <person name="Steen J."/>
            <person name="Hugenholtz P."/>
            <person name="Stott M.B."/>
        </authorList>
    </citation>
    <scope>NUCLEOTIDE SEQUENCE [LARGE SCALE GENOMIC DNA]</scope>
    <source>
        <strain evidence="3 4">NGM72.4</strain>
    </source>
</reference>
<dbReference type="InterPro" id="IPR025388">
    <property type="entry name" value="Alginate_export_dom"/>
</dbReference>
<evidence type="ECO:0000313" key="4">
    <source>
        <dbReference type="Proteomes" id="UP000477311"/>
    </source>
</evidence>
<dbReference type="Pfam" id="PF13372">
    <property type="entry name" value="Alginate_exp"/>
    <property type="match status" value="1"/>
</dbReference>
<feature type="signal peptide" evidence="1">
    <location>
        <begin position="1"/>
        <end position="35"/>
    </location>
</feature>
<proteinExistence type="predicted"/>
<sequence>MRTTPAGPAPLAGMARLLVPGCLGLLLPLTAAGQAAPGKSSTLINGWLQQQSTLWKDWDIGGEARARVETYENASPASPAADFQASGVDNDDTFILTREKFHVGYQHSWFRFYTEVRNSNSSGEDARGRPGEDRLDLQEAHVSLGDLKTFPLQLQAGRMELSYGDERLIGRSDWGNITRSFDAVRLRFQEDSFWADAFVSRVVVPRDGRFNQSNEKDHFWGLYGGVKKLFPWQDLEVYFLGRNTDAPNRARVGSRDIYTVGVRAVSPRNSLGNWDYAIEALHQFGNITQSGRQRDQDAWAATVAAGYTWKDTWGTPRLGFEYNFSTGDSDPNDGKSQTLDNLFPTNHKLYGIMDVVGWRNIHNPMARLQVKPAPTLTVNVDYMFFWLADTADYFYPQSGSGRNGLGYGRNASYDSFVGSELDVDVIWSAARWLNLRAGYSHFFTGDYIDQSKRAVGGSKDADWAYVQATVVF</sequence>
<evidence type="ECO:0000256" key="1">
    <source>
        <dbReference type="SAM" id="SignalP"/>
    </source>
</evidence>
<evidence type="ECO:0000259" key="2">
    <source>
        <dbReference type="Pfam" id="PF13372"/>
    </source>
</evidence>
<gene>
    <name evidence="3" type="ORF">G4L39_03805</name>
</gene>
<dbReference type="Proteomes" id="UP000477311">
    <property type="component" value="Unassembled WGS sequence"/>
</dbReference>
<keyword evidence="1" id="KW-0732">Signal</keyword>
<keyword evidence="4" id="KW-1185">Reference proteome</keyword>
<dbReference type="AlphaFoldDB" id="A0A6M1RSV1"/>
<accession>A0A6M1RSV1</accession>